<dbReference type="OrthoDB" id="4066074at2759"/>
<proteinExistence type="predicted"/>
<name>A0A109UYF5_9SACH</name>
<evidence type="ECO:0000313" key="2">
    <source>
        <dbReference type="EMBL" id="AMD19632.1"/>
    </source>
</evidence>
<feature type="compositionally biased region" description="Low complexity" evidence="1">
    <location>
        <begin position="86"/>
        <end position="97"/>
    </location>
</feature>
<evidence type="ECO:0000256" key="1">
    <source>
        <dbReference type="SAM" id="MobiDB-lite"/>
    </source>
</evidence>
<sequence length="109" mass="12024">MHSIVVSNIPLAVSNVTVMKFLQLHGLVVEHIQAFPDDYHHVNEVAQTKSLQIFTPREEGKHLISDLLSQQLSTEKMLELEELPRRAGGSAGSSERGLLGGKRLSVTIL</sequence>
<dbReference type="EMBL" id="CP014243">
    <property type="protein sequence ID" value="AMD19632.1"/>
    <property type="molecule type" value="Genomic_DNA"/>
</dbReference>
<keyword evidence="3" id="KW-1185">Reference proteome</keyword>
<evidence type="ECO:0000313" key="3">
    <source>
        <dbReference type="Proteomes" id="UP000243052"/>
    </source>
</evidence>
<reference evidence="2 3" key="1">
    <citation type="submission" date="2016-01" db="EMBL/GenBank/DDBJ databases">
        <title>Genome sequence of the yeast Holleya sinecauda.</title>
        <authorList>
            <person name="Dietrich F.S."/>
        </authorList>
    </citation>
    <scope>NUCLEOTIDE SEQUENCE [LARGE SCALE GENOMIC DNA]</scope>
    <source>
        <strain evidence="2 3">ATCC 58844</strain>
    </source>
</reference>
<organism evidence="2 3">
    <name type="scientific">Eremothecium sinecaudum</name>
    <dbReference type="NCBI Taxonomy" id="45286"/>
    <lineage>
        <taxon>Eukaryota</taxon>
        <taxon>Fungi</taxon>
        <taxon>Dikarya</taxon>
        <taxon>Ascomycota</taxon>
        <taxon>Saccharomycotina</taxon>
        <taxon>Saccharomycetes</taxon>
        <taxon>Saccharomycetales</taxon>
        <taxon>Saccharomycetaceae</taxon>
        <taxon>Eremothecium</taxon>
    </lineage>
</organism>
<dbReference type="AlphaFoldDB" id="A0A109UYF5"/>
<dbReference type="Proteomes" id="UP000243052">
    <property type="component" value="Chromosome iii"/>
</dbReference>
<accession>A0A109UYF5</accession>
<dbReference type="GeneID" id="28722837"/>
<dbReference type="RefSeq" id="XP_017986628.1">
    <property type="nucleotide sequence ID" value="XM_018131484.1"/>
</dbReference>
<protein>
    <submittedName>
        <fullName evidence="2">HCL519Wp</fullName>
    </submittedName>
</protein>
<gene>
    <name evidence="2" type="ORF">AW171_hschr31473</name>
</gene>
<feature type="region of interest" description="Disordered" evidence="1">
    <location>
        <begin position="84"/>
        <end position="109"/>
    </location>
</feature>